<name>A0A6A4I0T1_9AGAR</name>
<dbReference type="InterPro" id="IPR032675">
    <property type="entry name" value="LRR_dom_sf"/>
</dbReference>
<evidence type="ECO:0000313" key="2">
    <source>
        <dbReference type="Proteomes" id="UP000799118"/>
    </source>
</evidence>
<gene>
    <name evidence="1" type="ORF">BT96DRAFT_336843</name>
</gene>
<dbReference type="AlphaFoldDB" id="A0A6A4I0T1"/>
<accession>A0A6A4I0T1</accession>
<evidence type="ECO:0008006" key="3">
    <source>
        <dbReference type="Google" id="ProtNLM"/>
    </source>
</evidence>
<dbReference type="Gene3D" id="3.80.10.10">
    <property type="entry name" value="Ribonuclease Inhibitor"/>
    <property type="match status" value="1"/>
</dbReference>
<dbReference type="SUPFAM" id="SSF52047">
    <property type="entry name" value="RNI-like"/>
    <property type="match status" value="1"/>
</dbReference>
<protein>
    <recommendedName>
        <fullName evidence="3">RNI-like protein</fullName>
    </recommendedName>
</protein>
<proteinExistence type="predicted"/>
<dbReference type="OrthoDB" id="3069700at2759"/>
<reference evidence="1" key="1">
    <citation type="journal article" date="2019" name="Environ. Microbiol.">
        <title>Fungal ecological strategies reflected in gene transcription - a case study of two litter decomposers.</title>
        <authorList>
            <person name="Barbi F."/>
            <person name="Kohler A."/>
            <person name="Barry K."/>
            <person name="Baskaran P."/>
            <person name="Daum C."/>
            <person name="Fauchery L."/>
            <person name="Ihrmark K."/>
            <person name="Kuo A."/>
            <person name="LaButti K."/>
            <person name="Lipzen A."/>
            <person name="Morin E."/>
            <person name="Grigoriev I.V."/>
            <person name="Henrissat B."/>
            <person name="Lindahl B."/>
            <person name="Martin F."/>
        </authorList>
    </citation>
    <scope>NUCLEOTIDE SEQUENCE</scope>
    <source>
        <strain evidence="1">JB14</strain>
    </source>
</reference>
<evidence type="ECO:0000313" key="1">
    <source>
        <dbReference type="EMBL" id="KAE9405372.1"/>
    </source>
</evidence>
<organism evidence="1 2">
    <name type="scientific">Gymnopus androsaceus JB14</name>
    <dbReference type="NCBI Taxonomy" id="1447944"/>
    <lineage>
        <taxon>Eukaryota</taxon>
        <taxon>Fungi</taxon>
        <taxon>Dikarya</taxon>
        <taxon>Basidiomycota</taxon>
        <taxon>Agaricomycotina</taxon>
        <taxon>Agaricomycetes</taxon>
        <taxon>Agaricomycetidae</taxon>
        <taxon>Agaricales</taxon>
        <taxon>Marasmiineae</taxon>
        <taxon>Omphalotaceae</taxon>
        <taxon>Gymnopus</taxon>
    </lineage>
</organism>
<dbReference type="Proteomes" id="UP000799118">
    <property type="component" value="Unassembled WGS sequence"/>
</dbReference>
<dbReference type="EMBL" id="ML769409">
    <property type="protein sequence ID" value="KAE9405372.1"/>
    <property type="molecule type" value="Genomic_DNA"/>
</dbReference>
<keyword evidence="2" id="KW-1185">Reference proteome</keyword>
<sequence length="275" mass="30477">MQGFRNVYSVVSICPNLQYLKIHSEYYESDTPYEVLDIPFASKEVISSSIHGNFTATADIIEAILSSFTFPSLSSLELVDNSDNGTLVYWSKDELQNLLSRSQCTLSLLSLCGLSLSDRDAVTLLQQLPSLQELSIHDIVQTDETSLAAFPVTTPFIQSLHGVRPSDLHSSLQPLVPHLKNLSLAVKNGDELDAAAFVETISSRWLPNPENAASVGISCLRSVELVIHNRTENLDGFSPLNHLERAGMRVFVAKCEEVERFKQFQESGCTLCREN</sequence>